<keyword evidence="1" id="KW-0812">Transmembrane</keyword>
<accession>A0A7L5BX10</accession>
<feature type="transmembrane region" description="Helical" evidence="1">
    <location>
        <begin position="211"/>
        <end position="229"/>
    </location>
</feature>
<reference evidence="2 3" key="1">
    <citation type="submission" date="2020-02" db="EMBL/GenBank/DDBJ databases">
        <title>complete genome sequence of Rhodobacteraceae bacterium.</title>
        <authorList>
            <person name="Park J."/>
            <person name="Kim Y.-S."/>
            <person name="Kim K.-H."/>
        </authorList>
    </citation>
    <scope>NUCLEOTIDE SEQUENCE [LARGE SCALE GENOMIC DNA]</scope>
    <source>
        <strain evidence="2 3">RR4-56</strain>
    </source>
</reference>
<dbReference type="EMBL" id="CP049056">
    <property type="protein sequence ID" value="QIE55683.1"/>
    <property type="molecule type" value="Genomic_DNA"/>
</dbReference>
<gene>
    <name evidence="2" type="ORF">G5B40_09630</name>
</gene>
<dbReference type="InterPro" id="IPR046575">
    <property type="entry name" value="DUF6635"/>
</dbReference>
<sequence length="320" mass="33669">METETPGAQPTPEEVRAAVIRAARAYFDARRARVDGFVDKWFSARGTLRLHRHALGWDMAKAPANIALAPVFVGARLSASLADLARRRQTAKWLRSRHILLETAVMREVQKLVMAELLELPLDDGGPHARDDALAAAIGADPEIRRMLGAARAEGAALNAGLTEYAGSRAAVGEMTTALATIGAGAAAFHKLTPGALTLGPALAAAMTQSAAIAAFPLGATAGSIWYGYMTPATSPALVAGVTAGMAAGAAVFAAFAGLIADPVQRRLGFHRRRLLRLIDALERQFTDGEAAGFAAREHYVARLIDLMDAGAAAARNLRF</sequence>
<evidence type="ECO:0000313" key="3">
    <source>
        <dbReference type="Proteomes" id="UP000503336"/>
    </source>
</evidence>
<name>A0A7L5BX10_9RHOB</name>
<keyword evidence="1" id="KW-1133">Transmembrane helix</keyword>
<evidence type="ECO:0000313" key="2">
    <source>
        <dbReference type="EMBL" id="QIE55683.1"/>
    </source>
</evidence>
<dbReference type="Proteomes" id="UP000503336">
    <property type="component" value="Chromosome"/>
</dbReference>
<protein>
    <submittedName>
        <fullName evidence="2">Uncharacterized protein</fullName>
    </submittedName>
</protein>
<feature type="transmembrane region" description="Helical" evidence="1">
    <location>
        <begin position="241"/>
        <end position="264"/>
    </location>
</feature>
<dbReference type="KEGG" id="hdh:G5B40_09630"/>
<dbReference type="RefSeq" id="WP_165097925.1">
    <property type="nucleotide sequence ID" value="NZ_CP049056.1"/>
</dbReference>
<evidence type="ECO:0000256" key="1">
    <source>
        <dbReference type="SAM" id="Phobius"/>
    </source>
</evidence>
<keyword evidence="3" id="KW-1185">Reference proteome</keyword>
<dbReference type="Pfam" id="PF20340">
    <property type="entry name" value="DUF6635"/>
    <property type="match status" value="2"/>
</dbReference>
<keyword evidence="1" id="KW-0472">Membrane</keyword>
<organism evidence="2 3">
    <name type="scientific">Pikeienuella piscinae</name>
    <dbReference type="NCBI Taxonomy" id="2748098"/>
    <lineage>
        <taxon>Bacteria</taxon>
        <taxon>Pseudomonadati</taxon>
        <taxon>Pseudomonadota</taxon>
        <taxon>Alphaproteobacteria</taxon>
        <taxon>Rhodobacterales</taxon>
        <taxon>Paracoccaceae</taxon>
        <taxon>Pikeienuella</taxon>
    </lineage>
</organism>
<dbReference type="AlphaFoldDB" id="A0A7L5BX10"/>
<proteinExistence type="predicted"/>